<evidence type="ECO:0000256" key="1">
    <source>
        <dbReference type="SAM" id="Phobius"/>
    </source>
</evidence>
<evidence type="ECO:0000313" key="3">
    <source>
        <dbReference type="Proteomes" id="UP000094455"/>
    </source>
</evidence>
<dbReference type="RefSeq" id="XP_019020348.1">
    <property type="nucleotide sequence ID" value="XM_019160489.1"/>
</dbReference>
<name>A0A1E3NSW4_9ASCO</name>
<gene>
    <name evidence="2" type="ORF">PICMEDRAFT_14700</name>
</gene>
<feature type="non-terminal residue" evidence="2">
    <location>
        <position position="85"/>
    </location>
</feature>
<dbReference type="GeneID" id="30177176"/>
<keyword evidence="3" id="KW-1185">Reference proteome</keyword>
<keyword evidence="1" id="KW-0472">Membrane</keyword>
<protein>
    <submittedName>
        <fullName evidence="2">Uncharacterized protein</fullName>
    </submittedName>
</protein>
<dbReference type="EMBL" id="KV454001">
    <property type="protein sequence ID" value="ODQ49235.1"/>
    <property type="molecule type" value="Genomic_DNA"/>
</dbReference>
<dbReference type="Proteomes" id="UP000094455">
    <property type="component" value="Unassembled WGS sequence"/>
</dbReference>
<keyword evidence="1" id="KW-0812">Transmembrane</keyword>
<sequence length="85" mass="10177">MNSKNSKTLHKFRYFTTRHAFYTTIKLQLHLLLQLNICVLNLLSSYSPSFLLHSYFLPPPSTLTQTYHRKYKTALFFETLVWAKY</sequence>
<accession>A0A1E3NSW4</accession>
<keyword evidence="1" id="KW-1133">Transmembrane helix</keyword>
<evidence type="ECO:0000313" key="2">
    <source>
        <dbReference type="EMBL" id="ODQ49235.1"/>
    </source>
</evidence>
<feature type="transmembrane region" description="Helical" evidence="1">
    <location>
        <begin position="20"/>
        <end position="43"/>
    </location>
</feature>
<organism evidence="2 3">
    <name type="scientific">Pichia membranifaciens NRRL Y-2026</name>
    <dbReference type="NCBI Taxonomy" id="763406"/>
    <lineage>
        <taxon>Eukaryota</taxon>
        <taxon>Fungi</taxon>
        <taxon>Dikarya</taxon>
        <taxon>Ascomycota</taxon>
        <taxon>Saccharomycotina</taxon>
        <taxon>Pichiomycetes</taxon>
        <taxon>Pichiales</taxon>
        <taxon>Pichiaceae</taxon>
        <taxon>Pichia</taxon>
    </lineage>
</organism>
<proteinExistence type="predicted"/>
<reference evidence="2 3" key="1">
    <citation type="journal article" date="2016" name="Proc. Natl. Acad. Sci. U.S.A.">
        <title>Comparative genomics of biotechnologically important yeasts.</title>
        <authorList>
            <person name="Riley R."/>
            <person name="Haridas S."/>
            <person name="Wolfe K.H."/>
            <person name="Lopes M.R."/>
            <person name="Hittinger C.T."/>
            <person name="Goeker M."/>
            <person name="Salamov A.A."/>
            <person name="Wisecaver J.H."/>
            <person name="Long T.M."/>
            <person name="Calvey C.H."/>
            <person name="Aerts A.L."/>
            <person name="Barry K.W."/>
            <person name="Choi C."/>
            <person name="Clum A."/>
            <person name="Coughlan A.Y."/>
            <person name="Deshpande S."/>
            <person name="Douglass A.P."/>
            <person name="Hanson S.J."/>
            <person name="Klenk H.-P."/>
            <person name="LaButti K.M."/>
            <person name="Lapidus A."/>
            <person name="Lindquist E.A."/>
            <person name="Lipzen A.M."/>
            <person name="Meier-Kolthoff J.P."/>
            <person name="Ohm R.A."/>
            <person name="Otillar R.P."/>
            <person name="Pangilinan J.L."/>
            <person name="Peng Y."/>
            <person name="Rokas A."/>
            <person name="Rosa C.A."/>
            <person name="Scheuner C."/>
            <person name="Sibirny A.A."/>
            <person name="Slot J.C."/>
            <person name="Stielow J.B."/>
            <person name="Sun H."/>
            <person name="Kurtzman C.P."/>
            <person name="Blackwell M."/>
            <person name="Grigoriev I.V."/>
            <person name="Jeffries T.W."/>
        </authorList>
    </citation>
    <scope>NUCLEOTIDE SEQUENCE [LARGE SCALE GENOMIC DNA]</scope>
    <source>
        <strain evidence="2 3">NRRL Y-2026</strain>
    </source>
</reference>
<dbReference type="AlphaFoldDB" id="A0A1E3NSW4"/>